<comment type="caution">
    <text evidence="2">The sequence shown here is derived from an EMBL/GenBank/DDBJ whole genome shotgun (WGS) entry which is preliminary data.</text>
</comment>
<keyword evidence="1" id="KW-1133">Transmembrane helix</keyword>
<evidence type="ECO:0000256" key="1">
    <source>
        <dbReference type="SAM" id="Phobius"/>
    </source>
</evidence>
<feature type="transmembrane region" description="Helical" evidence="1">
    <location>
        <begin position="170"/>
        <end position="190"/>
    </location>
</feature>
<keyword evidence="3" id="KW-1185">Reference proteome</keyword>
<feature type="transmembrane region" description="Helical" evidence="1">
    <location>
        <begin position="374"/>
        <end position="395"/>
    </location>
</feature>
<feature type="transmembrane region" description="Helical" evidence="1">
    <location>
        <begin position="349"/>
        <end position="368"/>
    </location>
</feature>
<dbReference type="Proteomes" id="UP000583454">
    <property type="component" value="Unassembled WGS sequence"/>
</dbReference>
<keyword evidence="1" id="KW-0812">Transmembrane</keyword>
<sequence length="477" mass="51255">MQDIERAAWTPEQWALWARIAAHPFERGDHALDFTARLARDRGWDLAFARGAVEEYRRFGFLAATADTPVTPSEEVDEVWHQHLTYSRDYWEVWCGQVLRAPLHHDPTAGGPVEAARYRAQYAGTLARYEAVFGPPDPVFWPGFRGRFRARPRYRTVDADRVFVLRRPRFLRSGVRVGVALALLPGLALVAEPARALPLNPIDWPGPEFLALYLCLALGGLVLAFLLCDRLRDAGDGAADDDLDLLEVAWLAGGKGRAAETVVAGLIEAGEARLAPRRMFFDGSEITVEPGTGPLPDFLAPFRGLVHGSVSYGTLQRAVRERLPPLRAGLERRGLVPDSARRARILRTVPMVLGPVILFGIAKALVGAARDRPVGFLLFLILATIVLGGLVIAGVPDRTERGDAALARCRARFRRAAEAPRAEEVLFAFAVGGAAALAGTHLDAYGRMLRAHGGGGDAGGGGDGSGGGGCGGCGGGD</sequence>
<keyword evidence="1" id="KW-0472">Membrane</keyword>
<proteinExistence type="predicted"/>
<gene>
    <name evidence="2" type="ORF">HNR00_002717</name>
</gene>
<dbReference type="InterPro" id="IPR026467">
    <property type="entry name" value="Ser/Gly_Cys_C_dom"/>
</dbReference>
<dbReference type="AlphaFoldDB" id="A0A840ZL17"/>
<name>A0A840ZL17_9HYPH</name>
<organism evidence="2 3">
    <name type="scientific">Methylorubrum rhodinum</name>
    <dbReference type="NCBI Taxonomy" id="29428"/>
    <lineage>
        <taxon>Bacteria</taxon>
        <taxon>Pseudomonadati</taxon>
        <taxon>Pseudomonadota</taxon>
        <taxon>Alphaproteobacteria</taxon>
        <taxon>Hyphomicrobiales</taxon>
        <taxon>Methylobacteriaceae</taxon>
        <taxon>Methylorubrum</taxon>
    </lineage>
</organism>
<protein>
    <submittedName>
        <fullName evidence="2">Uncharacterized protein (TIGR04222 family)</fullName>
    </submittedName>
</protein>
<dbReference type="RefSeq" id="WP_183570039.1">
    <property type="nucleotide sequence ID" value="NZ_JACHOP010000010.1"/>
</dbReference>
<reference evidence="2 3" key="1">
    <citation type="submission" date="2020-08" db="EMBL/GenBank/DDBJ databases">
        <title>Genomic Encyclopedia of Type Strains, Phase IV (KMG-IV): sequencing the most valuable type-strain genomes for metagenomic binning, comparative biology and taxonomic classification.</title>
        <authorList>
            <person name="Goeker M."/>
        </authorList>
    </citation>
    <scope>NUCLEOTIDE SEQUENCE [LARGE SCALE GENOMIC DNA]</scope>
    <source>
        <strain evidence="2 3">DSM 2163</strain>
    </source>
</reference>
<feature type="transmembrane region" description="Helical" evidence="1">
    <location>
        <begin position="210"/>
        <end position="228"/>
    </location>
</feature>
<evidence type="ECO:0000313" key="2">
    <source>
        <dbReference type="EMBL" id="MBB5758000.1"/>
    </source>
</evidence>
<accession>A0A840ZL17</accession>
<dbReference type="NCBIfam" id="TIGR04222">
    <property type="entry name" value="near_uncomplex"/>
    <property type="match status" value="1"/>
</dbReference>
<evidence type="ECO:0000313" key="3">
    <source>
        <dbReference type="Proteomes" id="UP000583454"/>
    </source>
</evidence>
<dbReference type="EMBL" id="JACHOP010000010">
    <property type="protein sequence ID" value="MBB5758000.1"/>
    <property type="molecule type" value="Genomic_DNA"/>
</dbReference>